<dbReference type="Gene3D" id="3.40.50.790">
    <property type="match status" value="1"/>
</dbReference>
<dbReference type="GeneID" id="106459850"/>
<dbReference type="InterPro" id="IPR028364">
    <property type="entry name" value="Ribosomal_uL1/biogenesis"/>
</dbReference>
<dbReference type="CDD" id="cd00403">
    <property type="entry name" value="Ribosomal_L1"/>
    <property type="match status" value="1"/>
</dbReference>
<dbReference type="Gene3D" id="3.30.190.20">
    <property type="match status" value="1"/>
</dbReference>
<dbReference type="InterPro" id="IPR016095">
    <property type="entry name" value="Ribosomal_uL1_3-a/b-sand"/>
</dbReference>
<evidence type="ECO:0000313" key="2">
    <source>
        <dbReference type="Proteomes" id="UP000694941"/>
    </source>
</evidence>
<feature type="region of interest" description="Disordered" evidence="1">
    <location>
        <begin position="328"/>
        <end position="387"/>
    </location>
</feature>
<keyword evidence="2" id="KW-1185">Reference proteome</keyword>
<protein>
    <submittedName>
        <fullName evidence="3">Ribosomal L1 domain-containing protein 1-like</fullName>
    </submittedName>
</protein>
<sequence>MAVEDCNFVEEEKICEAISALRGLSKRWEERNEGKEKTKQLFEDKCNKIVHLQISLKKMPSQKFVKMIKISLPHTLMTEATNVCLFTGDLNRWNIKADIEPTIQHYKDLLAEKGIDCITEVIPLRQLRTEFKPQEAKRHLADGFNIFLADKKIMNCLIGLLGKHFFKKQKYPLQLNMEVENLKKEIEKTLSKTVMYVRARGSCSTVPIGHLDLSDDMIKDNILVVCKKLAEEVPGKWENIHSCHIKTDKSVALPIYMSSASINNVVLPKDDPTKKQVVGDVTTLRKTHVKVFPDGKVSVVQNSNAEDSDNDQSETEELEKRMLKIEEKKMQKLKHKQFKRRRLTKKRKRSTLSNEFDKTEKGNSPGKRMKKIDFEKHKTTAAVDKDN</sequence>
<evidence type="ECO:0000313" key="3">
    <source>
        <dbReference type="RefSeq" id="XP_013774975.1"/>
    </source>
</evidence>
<dbReference type="RefSeq" id="XP_013774975.1">
    <property type="nucleotide sequence ID" value="XM_013919521.2"/>
</dbReference>
<name>A0ABM1B516_LIMPO</name>
<evidence type="ECO:0000256" key="1">
    <source>
        <dbReference type="SAM" id="MobiDB-lite"/>
    </source>
</evidence>
<feature type="compositionally biased region" description="Basic and acidic residues" evidence="1">
    <location>
        <begin position="371"/>
        <end position="387"/>
    </location>
</feature>
<dbReference type="InterPro" id="IPR023674">
    <property type="entry name" value="Ribosomal_uL1-like"/>
</dbReference>
<organism evidence="2 3">
    <name type="scientific">Limulus polyphemus</name>
    <name type="common">Atlantic horseshoe crab</name>
    <dbReference type="NCBI Taxonomy" id="6850"/>
    <lineage>
        <taxon>Eukaryota</taxon>
        <taxon>Metazoa</taxon>
        <taxon>Ecdysozoa</taxon>
        <taxon>Arthropoda</taxon>
        <taxon>Chelicerata</taxon>
        <taxon>Merostomata</taxon>
        <taxon>Xiphosura</taxon>
        <taxon>Limulidae</taxon>
        <taxon>Limulus</taxon>
    </lineage>
</organism>
<dbReference type="Proteomes" id="UP000694941">
    <property type="component" value="Unplaced"/>
</dbReference>
<dbReference type="SUPFAM" id="SSF56808">
    <property type="entry name" value="Ribosomal protein L1"/>
    <property type="match status" value="1"/>
</dbReference>
<feature type="compositionally biased region" description="Basic residues" evidence="1">
    <location>
        <begin position="331"/>
        <end position="350"/>
    </location>
</feature>
<gene>
    <name evidence="3" type="primary">LOC106459850</name>
</gene>
<proteinExistence type="predicted"/>
<reference evidence="3" key="1">
    <citation type="submission" date="2025-08" db="UniProtKB">
        <authorList>
            <consortium name="RefSeq"/>
        </authorList>
    </citation>
    <scope>IDENTIFICATION</scope>
    <source>
        <tissue evidence="3">Muscle</tissue>
    </source>
</reference>
<accession>A0ABM1B516</accession>
<dbReference type="Pfam" id="PF00687">
    <property type="entry name" value="Ribosomal_L1"/>
    <property type="match status" value="1"/>
</dbReference>